<reference evidence="2" key="1">
    <citation type="submission" date="2020-05" db="EMBL/GenBank/DDBJ databases">
        <authorList>
            <person name="Chiriac C."/>
            <person name="Salcher M."/>
            <person name="Ghai R."/>
            <person name="Kavagutti S V."/>
        </authorList>
    </citation>
    <scope>NUCLEOTIDE SEQUENCE</scope>
</reference>
<dbReference type="PANTHER" id="PTHR35563:SF2">
    <property type="entry name" value="BARREL METAL-DEPENDENT HYDROLASE, PUTATIVE (AFU_ORTHOLOGUE AFUA_1G16240)-RELATED"/>
    <property type="match status" value="1"/>
</dbReference>
<evidence type="ECO:0000313" key="3">
    <source>
        <dbReference type="EMBL" id="CAB4657263.1"/>
    </source>
</evidence>
<dbReference type="Pfam" id="PF04909">
    <property type="entry name" value="Amidohydro_2"/>
    <property type="match status" value="1"/>
</dbReference>
<dbReference type="GO" id="GO:0016787">
    <property type="term" value="F:hydrolase activity"/>
    <property type="evidence" value="ECO:0007669"/>
    <property type="project" value="InterPro"/>
</dbReference>
<name>A0A6J6FVL8_9ZZZZ</name>
<dbReference type="EMBL" id="CAEZWQ010000018">
    <property type="protein sequence ID" value="CAB4657263.1"/>
    <property type="molecule type" value="Genomic_DNA"/>
</dbReference>
<organism evidence="2">
    <name type="scientific">freshwater metagenome</name>
    <dbReference type="NCBI Taxonomy" id="449393"/>
    <lineage>
        <taxon>unclassified sequences</taxon>
        <taxon>metagenomes</taxon>
        <taxon>ecological metagenomes</taxon>
    </lineage>
</organism>
<accession>A0A6J6FVL8</accession>
<dbReference type="SUPFAM" id="SSF51556">
    <property type="entry name" value="Metallo-dependent hydrolases"/>
    <property type="match status" value="1"/>
</dbReference>
<protein>
    <submittedName>
        <fullName evidence="2">Unannotated protein</fullName>
    </submittedName>
</protein>
<dbReference type="InterPro" id="IPR006680">
    <property type="entry name" value="Amidohydro-rel"/>
</dbReference>
<dbReference type="EMBL" id="CAEZUG010000035">
    <property type="protein sequence ID" value="CAB4593152.1"/>
    <property type="molecule type" value="Genomic_DNA"/>
</dbReference>
<feature type="domain" description="Amidohydrolase-related" evidence="1">
    <location>
        <begin position="79"/>
        <end position="229"/>
    </location>
</feature>
<dbReference type="InterPro" id="IPR052358">
    <property type="entry name" value="Aro_Compnd_Degr_Hydrolases"/>
</dbReference>
<dbReference type="AlphaFoldDB" id="A0A6J6FVL8"/>
<dbReference type="Gene3D" id="3.20.20.140">
    <property type="entry name" value="Metal-dependent hydrolases"/>
    <property type="match status" value="1"/>
</dbReference>
<sequence length="271" mass="31191">MLADGHIHLFENGYKNSGENEISLYEDLIKQHTIKCSLVVGYEGESWALGNNAYISSLAQTRPWIHPLAFFKPSNLQVSELDNLLKLGFEGITLYIFSEQDAADLSAVEDSVWVWLVENKWMISVNSRAHFWDLWLDVMSKWPQLTLLISHLGLPRVDADHLTNDDISIELSTICRLHSYTNVYLKLSGFYALEQKDPAYPYPSLVNYLHYIVDNFDRTRLIWGSDFTPALATVTFAQTFEHFFTLEFLGQIDTNMILHQNLLQLIAKLEN</sequence>
<evidence type="ECO:0000259" key="1">
    <source>
        <dbReference type="Pfam" id="PF04909"/>
    </source>
</evidence>
<proteinExistence type="predicted"/>
<dbReference type="InterPro" id="IPR032466">
    <property type="entry name" value="Metal_Hydrolase"/>
</dbReference>
<evidence type="ECO:0000313" key="2">
    <source>
        <dbReference type="EMBL" id="CAB4593152.1"/>
    </source>
</evidence>
<dbReference type="PANTHER" id="PTHR35563">
    <property type="entry name" value="BARREL METAL-DEPENDENT HYDROLASE, PUTATIVE (AFU_ORTHOLOGUE AFUA_1G16240)-RELATED"/>
    <property type="match status" value="1"/>
</dbReference>
<gene>
    <name evidence="2" type="ORF">UFOPK1795_00715</name>
    <name evidence="3" type="ORF">UFOPK2275_00296</name>
</gene>